<evidence type="ECO:0000256" key="11">
    <source>
        <dbReference type="ARBA" id="ARBA00023170"/>
    </source>
</evidence>
<evidence type="ECO:0000256" key="14">
    <source>
        <dbReference type="SAM" id="Phobius"/>
    </source>
</evidence>
<feature type="transmembrane region" description="Helical" evidence="14">
    <location>
        <begin position="26"/>
        <end position="49"/>
    </location>
</feature>
<keyword evidence="7" id="KW-0552">Olfaction</keyword>
<accession>A0A6I8T7Z6</accession>
<dbReference type="Pfam" id="PF01130">
    <property type="entry name" value="CD36"/>
    <property type="match status" value="2"/>
</dbReference>
<evidence type="ECO:0000256" key="3">
    <source>
        <dbReference type="ARBA" id="ARBA00010532"/>
    </source>
</evidence>
<dbReference type="EnsemblMetazoa" id="AAEL005374-RB">
    <property type="protein sequence ID" value="AAEL005374-PB"/>
    <property type="gene ID" value="AAEL005374"/>
</dbReference>
<keyword evidence="9 14" id="KW-0472">Membrane</keyword>
<proteinExistence type="inferred from homology"/>
<dbReference type="PANTHER" id="PTHR11923:SF69">
    <property type="entry name" value="SENSORY NEURON MEMBRANE PROTEIN 1"/>
    <property type="match status" value="1"/>
</dbReference>
<dbReference type="SMR" id="A0A6I8T7Z6"/>
<dbReference type="GO" id="GO:0005044">
    <property type="term" value="F:scavenger receptor activity"/>
    <property type="evidence" value="ECO:0007669"/>
    <property type="project" value="TreeGrafter"/>
</dbReference>
<evidence type="ECO:0000256" key="2">
    <source>
        <dbReference type="ARBA" id="ARBA00004651"/>
    </source>
</evidence>
<evidence type="ECO:0000256" key="12">
    <source>
        <dbReference type="ARBA" id="ARBA00023180"/>
    </source>
</evidence>
<dbReference type="Proteomes" id="UP000008820">
    <property type="component" value="Chromosome 3"/>
</dbReference>
<dbReference type="OrthoDB" id="10024078at2759"/>
<organism evidence="15 16">
    <name type="scientific">Aedes aegypti</name>
    <name type="common">Yellowfever mosquito</name>
    <name type="synonym">Culex aegypti</name>
    <dbReference type="NCBI Taxonomy" id="7159"/>
    <lineage>
        <taxon>Eukaryota</taxon>
        <taxon>Metazoa</taxon>
        <taxon>Ecdysozoa</taxon>
        <taxon>Arthropoda</taxon>
        <taxon>Hexapoda</taxon>
        <taxon>Insecta</taxon>
        <taxon>Pterygota</taxon>
        <taxon>Neoptera</taxon>
        <taxon>Endopterygota</taxon>
        <taxon>Diptera</taxon>
        <taxon>Nematocera</taxon>
        <taxon>Culicoidea</taxon>
        <taxon>Culicidae</taxon>
        <taxon>Culicinae</taxon>
        <taxon>Aedini</taxon>
        <taxon>Aedes</taxon>
        <taxon>Stegomyia</taxon>
    </lineage>
</organism>
<keyword evidence="10" id="KW-1015">Disulfide bond</keyword>
<comment type="similarity">
    <text evidence="3">Belongs to the CD36 family.</text>
</comment>
<evidence type="ECO:0000256" key="7">
    <source>
        <dbReference type="ARBA" id="ARBA00022725"/>
    </source>
</evidence>
<dbReference type="GO" id="GO:0005737">
    <property type="term" value="C:cytoplasm"/>
    <property type="evidence" value="ECO:0007669"/>
    <property type="project" value="TreeGrafter"/>
</dbReference>
<dbReference type="PRINTS" id="PR01609">
    <property type="entry name" value="CD36FAMILY"/>
</dbReference>
<reference evidence="15" key="2">
    <citation type="submission" date="2020-05" db="UniProtKB">
        <authorList>
            <consortium name="EnsemblMetazoa"/>
        </authorList>
    </citation>
    <scope>IDENTIFICATION</scope>
    <source>
        <strain evidence="15">LVP_AGWG</strain>
    </source>
</reference>
<dbReference type="EnsemblMetazoa" id="AAEL005374-RD">
    <property type="protein sequence ID" value="AAEL005374-PD"/>
    <property type="gene ID" value="AAEL005374"/>
</dbReference>
<evidence type="ECO:0000313" key="16">
    <source>
        <dbReference type="Proteomes" id="UP000008820"/>
    </source>
</evidence>
<evidence type="ECO:0000313" key="15">
    <source>
        <dbReference type="EnsemblMetazoa" id="AAEL005374-PD"/>
    </source>
</evidence>
<evidence type="ECO:0000256" key="13">
    <source>
        <dbReference type="ARBA" id="ARBA00040646"/>
    </source>
</evidence>
<feature type="transmembrane region" description="Helical" evidence="14">
    <location>
        <begin position="496"/>
        <end position="515"/>
    </location>
</feature>
<protein>
    <recommendedName>
        <fullName evidence="13">Sensory neuron membrane protein 1</fullName>
    </recommendedName>
</protein>
<evidence type="ECO:0000256" key="9">
    <source>
        <dbReference type="ARBA" id="ARBA00023136"/>
    </source>
</evidence>
<keyword evidence="11" id="KW-0675">Receptor</keyword>
<dbReference type="GO" id="GO:0005886">
    <property type="term" value="C:plasma membrane"/>
    <property type="evidence" value="ECO:0007669"/>
    <property type="project" value="UniProtKB-SubCell"/>
</dbReference>
<evidence type="ECO:0000256" key="5">
    <source>
        <dbReference type="ARBA" id="ARBA00022606"/>
    </source>
</evidence>
<keyword evidence="6 14" id="KW-0812">Transmembrane</keyword>
<evidence type="ECO:0000256" key="4">
    <source>
        <dbReference type="ARBA" id="ARBA00022475"/>
    </source>
</evidence>
<keyword evidence="4" id="KW-1003">Cell membrane</keyword>
<dbReference type="GO" id="GO:0007608">
    <property type="term" value="P:sensory perception of smell"/>
    <property type="evidence" value="ECO:0007669"/>
    <property type="project" value="UniProtKB-KW"/>
</dbReference>
<evidence type="ECO:0000256" key="8">
    <source>
        <dbReference type="ARBA" id="ARBA00022989"/>
    </source>
</evidence>
<dbReference type="AlphaFoldDB" id="A0A6I8T7Z6"/>
<keyword evidence="12" id="KW-0325">Glycoprotein</keyword>
<gene>
    <name evidence="15" type="primary">5566411</name>
</gene>
<evidence type="ECO:0000256" key="1">
    <source>
        <dbReference type="ARBA" id="ARBA00003156"/>
    </source>
</evidence>
<comment type="subcellular location">
    <subcellularLocation>
        <location evidence="2">Cell membrane</location>
        <topology evidence="2">Multi-pass membrane protein</topology>
    </subcellularLocation>
</comment>
<keyword evidence="8 14" id="KW-1133">Transmembrane helix</keyword>
<keyword evidence="16" id="KW-1185">Reference proteome</keyword>
<sequence>MNHPALSVIKKKVTKMKLENVNFRKMAIICACTLVGGMVFSFGMFPAMLKYMIKQNLMLKPGTQMRGMFEKIPFPLDFKLYLFHVTNPDVVMKGGKPRVREIGPYFFEEWKEKYDTVDNEEDDTLTFTLKNTWIFRPDLSKPLTGDEMITIPHPLILGALLMVQRDREAMMPLVSKGMDIIMNPLTTGFLTTRVMDLLFDGILIDCSSHEFSAKALCSGLESEGAVMPFNETHFKFSMFGLKNGTDAGRWVVYRGVKNIMDLGRVVSFNDETEMDIYDGDECNRYIGTDSTIFPPFLTTKDKLWAWSPEICRSIGAEYGGKSKYAGLPMSFFKLDFGDARNEPEHHCFCRDPPDICPPKGTIDLAPCLGAPIIGSKPHFYDSDPKLLAAVDGLTPNEKDHDVYIHFQLVRGFHNLSSISHHKLAHSTSQLSGTPVSAAKRLMFSMEIEPIRDHAVLGNLPTVILPLFWAEEGASLNKTWTNQLKYTLFLGLRFNTAVKWLTIIIGTIGTIVGGFMHYKRTTKMVNVTPVQSVNGSSAKGKGAGMTVVGHQPDSKGGSVTAPVIPSAKDLLQNSRNLPTVIEGLDKPQKVTVTEMQERY</sequence>
<keyword evidence="5" id="KW-0716">Sensory transduction</keyword>
<dbReference type="InterPro" id="IPR002159">
    <property type="entry name" value="CD36_fam"/>
</dbReference>
<evidence type="ECO:0000256" key="10">
    <source>
        <dbReference type="ARBA" id="ARBA00023157"/>
    </source>
</evidence>
<dbReference type="PANTHER" id="PTHR11923">
    <property type="entry name" value="SCAVENGER RECEPTOR CLASS B TYPE-1 SR-B1"/>
    <property type="match status" value="1"/>
</dbReference>
<name>A0A6I8T7Z6_AEDAE</name>
<comment type="function">
    <text evidence="1">Plays an olfactory role that is not restricted to pheromone sensitivity.</text>
</comment>
<evidence type="ECO:0000256" key="6">
    <source>
        <dbReference type="ARBA" id="ARBA00022692"/>
    </source>
</evidence>
<reference evidence="15 16" key="1">
    <citation type="submission" date="2017-06" db="EMBL/GenBank/DDBJ databases">
        <title>Aedes aegypti genome working group (AGWG) sequencing and assembly.</title>
        <authorList>
            <consortium name="Aedes aegypti Genome Working Group (AGWG)"/>
            <person name="Matthews B.J."/>
        </authorList>
    </citation>
    <scope>NUCLEOTIDE SEQUENCE [LARGE SCALE GENOMIC DNA]</scope>
    <source>
        <strain evidence="15 16">LVP_AGWG</strain>
    </source>
</reference>